<evidence type="ECO:0000256" key="4">
    <source>
        <dbReference type="ARBA" id="ARBA00023136"/>
    </source>
</evidence>
<evidence type="ECO:0000313" key="6">
    <source>
        <dbReference type="EMBL" id="GIY93122.1"/>
    </source>
</evidence>
<dbReference type="Gene3D" id="1.20.1070.10">
    <property type="entry name" value="Rhodopsin 7-helix transmembrane proteins"/>
    <property type="match status" value="1"/>
</dbReference>
<comment type="subcellular location">
    <subcellularLocation>
        <location evidence="1">Membrane</location>
        <topology evidence="1">Multi-pass membrane protein</topology>
    </subcellularLocation>
</comment>
<dbReference type="AlphaFoldDB" id="A0AAV4XER8"/>
<dbReference type="EMBL" id="BPLR01000235">
    <property type="protein sequence ID" value="GIY93122.1"/>
    <property type="molecule type" value="Genomic_DNA"/>
</dbReference>
<dbReference type="Pfam" id="PF00002">
    <property type="entry name" value="7tm_2"/>
    <property type="match status" value="1"/>
</dbReference>
<dbReference type="GO" id="GO:0004930">
    <property type="term" value="F:G protein-coupled receptor activity"/>
    <property type="evidence" value="ECO:0007669"/>
    <property type="project" value="InterPro"/>
</dbReference>
<evidence type="ECO:0000256" key="3">
    <source>
        <dbReference type="ARBA" id="ARBA00022989"/>
    </source>
</evidence>
<accession>A0AAV4XER8</accession>
<keyword evidence="3 5" id="KW-1133">Transmembrane helix</keyword>
<keyword evidence="2 5" id="KW-0812">Transmembrane</keyword>
<evidence type="ECO:0000256" key="5">
    <source>
        <dbReference type="SAM" id="Phobius"/>
    </source>
</evidence>
<protein>
    <submittedName>
        <fullName evidence="6">Uncharacterized protein</fullName>
    </submittedName>
</protein>
<feature type="transmembrane region" description="Helical" evidence="5">
    <location>
        <begin position="26"/>
        <end position="46"/>
    </location>
</feature>
<dbReference type="InterPro" id="IPR000832">
    <property type="entry name" value="GPCR_2_secretin-like"/>
</dbReference>
<proteinExistence type="predicted"/>
<reference evidence="6 7" key="1">
    <citation type="submission" date="2021-06" db="EMBL/GenBank/DDBJ databases">
        <title>Caerostris extrusa draft genome.</title>
        <authorList>
            <person name="Kono N."/>
            <person name="Arakawa K."/>
        </authorList>
    </citation>
    <scope>NUCLEOTIDE SEQUENCE [LARGE SCALE GENOMIC DNA]</scope>
</reference>
<comment type="caution">
    <text evidence="6">The sequence shown here is derived from an EMBL/GenBank/DDBJ whole genome shotgun (WGS) entry which is preliminary data.</text>
</comment>
<evidence type="ECO:0000256" key="2">
    <source>
        <dbReference type="ARBA" id="ARBA00022692"/>
    </source>
</evidence>
<dbReference type="Proteomes" id="UP001054945">
    <property type="component" value="Unassembled WGS sequence"/>
</dbReference>
<name>A0AAV4XER8_CAEEX</name>
<evidence type="ECO:0000256" key="1">
    <source>
        <dbReference type="ARBA" id="ARBA00004141"/>
    </source>
</evidence>
<gene>
    <name evidence="6" type="ORF">CEXT_307841</name>
</gene>
<sequence>MIVISWASVKSYLAPLSKDPLVDEKAAKALLVLIPLLGTTYVLVIVTPSHRTARVIFSYLQAVLLSTQRIYCCHSLLLSERRSKFLIFLNGVQLFTACWLPKDSNLKDGGNKIHT</sequence>
<keyword evidence="4 5" id="KW-0472">Membrane</keyword>
<evidence type="ECO:0000313" key="7">
    <source>
        <dbReference type="Proteomes" id="UP001054945"/>
    </source>
</evidence>
<organism evidence="6 7">
    <name type="scientific">Caerostris extrusa</name>
    <name type="common">Bark spider</name>
    <name type="synonym">Caerostris bankana</name>
    <dbReference type="NCBI Taxonomy" id="172846"/>
    <lineage>
        <taxon>Eukaryota</taxon>
        <taxon>Metazoa</taxon>
        <taxon>Ecdysozoa</taxon>
        <taxon>Arthropoda</taxon>
        <taxon>Chelicerata</taxon>
        <taxon>Arachnida</taxon>
        <taxon>Araneae</taxon>
        <taxon>Araneomorphae</taxon>
        <taxon>Entelegynae</taxon>
        <taxon>Araneoidea</taxon>
        <taxon>Araneidae</taxon>
        <taxon>Caerostris</taxon>
    </lineage>
</organism>
<keyword evidence="7" id="KW-1185">Reference proteome</keyword>
<dbReference type="GO" id="GO:0016020">
    <property type="term" value="C:membrane"/>
    <property type="evidence" value="ECO:0007669"/>
    <property type="project" value="UniProtKB-SubCell"/>
</dbReference>